<dbReference type="Proteomes" id="UP001211249">
    <property type="component" value="Unassembled WGS sequence"/>
</dbReference>
<evidence type="ECO:0000313" key="3">
    <source>
        <dbReference type="Proteomes" id="UP001211249"/>
    </source>
</evidence>
<sequence>MASVRICLAKGFSFDQISGGLCQETPPPNPLPASEEGGQELRGESEEGGQELRGESEEGGQELS</sequence>
<feature type="compositionally biased region" description="Basic and acidic residues" evidence="1">
    <location>
        <begin position="39"/>
        <end position="56"/>
    </location>
</feature>
<name>A0ABT5AGQ4_9CYAN</name>
<feature type="region of interest" description="Disordered" evidence="1">
    <location>
        <begin position="17"/>
        <end position="64"/>
    </location>
</feature>
<keyword evidence="3" id="KW-1185">Reference proteome</keyword>
<accession>A0ABT5AGQ4</accession>
<dbReference type="RefSeq" id="WP_271795792.1">
    <property type="nucleotide sequence ID" value="NZ_JAQMUC010000048.1"/>
</dbReference>
<gene>
    <name evidence="2" type="ORF">PN451_08675</name>
</gene>
<protein>
    <submittedName>
        <fullName evidence="2">Uncharacterized protein</fullName>
    </submittedName>
</protein>
<proteinExistence type="predicted"/>
<evidence type="ECO:0000313" key="2">
    <source>
        <dbReference type="EMBL" id="MDB9535912.1"/>
    </source>
</evidence>
<feature type="non-terminal residue" evidence="2">
    <location>
        <position position="64"/>
    </location>
</feature>
<dbReference type="EMBL" id="JAQMUC010000048">
    <property type="protein sequence ID" value="MDB9535912.1"/>
    <property type="molecule type" value="Genomic_DNA"/>
</dbReference>
<evidence type="ECO:0000256" key="1">
    <source>
        <dbReference type="SAM" id="MobiDB-lite"/>
    </source>
</evidence>
<organism evidence="2 3">
    <name type="scientific">Dolichospermum planctonicum CS-1226</name>
    <dbReference type="NCBI Taxonomy" id="3021751"/>
    <lineage>
        <taxon>Bacteria</taxon>
        <taxon>Bacillati</taxon>
        <taxon>Cyanobacteriota</taxon>
        <taxon>Cyanophyceae</taxon>
        <taxon>Nostocales</taxon>
        <taxon>Aphanizomenonaceae</taxon>
        <taxon>Dolichospermum</taxon>
        <taxon>Dolichospermum planctonicum</taxon>
    </lineage>
</organism>
<reference evidence="2 3" key="1">
    <citation type="submission" date="2023-01" db="EMBL/GenBank/DDBJ databases">
        <title>Genomes from the Australian National Cyanobacteria Reference Collection.</title>
        <authorList>
            <person name="Willis A."/>
            <person name="Lee E.M.F."/>
        </authorList>
    </citation>
    <scope>NUCLEOTIDE SEQUENCE [LARGE SCALE GENOMIC DNA]</scope>
    <source>
        <strain evidence="2 3">CS-1226</strain>
    </source>
</reference>
<comment type="caution">
    <text evidence="2">The sequence shown here is derived from an EMBL/GenBank/DDBJ whole genome shotgun (WGS) entry which is preliminary data.</text>
</comment>